<dbReference type="Pfam" id="PF07714">
    <property type="entry name" value="PK_Tyr_Ser-Thr"/>
    <property type="match status" value="1"/>
</dbReference>
<dbReference type="InterPro" id="IPR011009">
    <property type="entry name" value="Kinase-like_dom_sf"/>
</dbReference>
<name>A0A9R1C224_TRITD</name>
<organism evidence="2 3">
    <name type="scientific">Triticum turgidum subsp. durum</name>
    <name type="common">Durum wheat</name>
    <name type="synonym">Triticum durum</name>
    <dbReference type="NCBI Taxonomy" id="4567"/>
    <lineage>
        <taxon>Eukaryota</taxon>
        <taxon>Viridiplantae</taxon>
        <taxon>Streptophyta</taxon>
        <taxon>Embryophyta</taxon>
        <taxon>Tracheophyta</taxon>
        <taxon>Spermatophyta</taxon>
        <taxon>Magnoliopsida</taxon>
        <taxon>Liliopsida</taxon>
        <taxon>Poales</taxon>
        <taxon>Poaceae</taxon>
        <taxon>BOP clade</taxon>
        <taxon>Pooideae</taxon>
        <taxon>Triticodae</taxon>
        <taxon>Triticeae</taxon>
        <taxon>Triticinae</taxon>
        <taxon>Triticum</taxon>
    </lineage>
</organism>
<dbReference type="InterPro" id="IPR001245">
    <property type="entry name" value="Ser-Thr/Tyr_kinase_cat_dom"/>
</dbReference>
<dbReference type="GO" id="GO:0005524">
    <property type="term" value="F:ATP binding"/>
    <property type="evidence" value="ECO:0007669"/>
    <property type="project" value="InterPro"/>
</dbReference>
<dbReference type="PROSITE" id="PS50011">
    <property type="entry name" value="PROTEIN_KINASE_DOM"/>
    <property type="match status" value="1"/>
</dbReference>
<dbReference type="SUPFAM" id="SSF56112">
    <property type="entry name" value="Protein kinase-like (PK-like)"/>
    <property type="match status" value="1"/>
</dbReference>
<evidence type="ECO:0000313" key="2">
    <source>
        <dbReference type="EMBL" id="VAI89563.1"/>
    </source>
</evidence>
<dbReference type="Gramene" id="TRITD7Bv1G147150.1">
    <property type="protein sequence ID" value="TRITD7Bv1G147150.1"/>
    <property type="gene ID" value="TRITD7Bv1G147150"/>
</dbReference>
<evidence type="ECO:0000313" key="3">
    <source>
        <dbReference type="Proteomes" id="UP000324705"/>
    </source>
</evidence>
<gene>
    <name evidence="2" type="ORF">TRITD_7Bv1G147150</name>
</gene>
<accession>A0A9R1C224</accession>
<dbReference type="GO" id="GO:0004672">
    <property type="term" value="F:protein kinase activity"/>
    <property type="evidence" value="ECO:0007669"/>
    <property type="project" value="InterPro"/>
</dbReference>
<dbReference type="Gene3D" id="1.10.510.10">
    <property type="entry name" value="Transferase(Phosphotransferase) domain 1"/>
    <property type="match status" value="1"/>
</dbReference>
<protein>
    <recommendedName>
        <fullName evidence="1">Protein kinase domain-containing protein</fullName>
    </recommendedName>
</protein>
<dbReference type="InterPro" id="IPR051564">
    <property type="entry name" value="LRR_receptor-like_kinase"/>
</dbReference>
<dbReference type="InterPro" id="IPR000719">
    <property type="entry name" value="Prot_kinase_dom"/>
</dbReference>
<dbReference type="AlphaFoldDB" id="A0A9R1C224"/>
<feature type="domain" description="Protein kinase" evidence="1">
    <location>
        <begin position="1"/>
        <end position="166"/>
    </location>
</feature>
<sequence>MPSNILLDLDMVAYVTDFGLSRFVFTASNAYKDSSTSLACLKGSIGYIPPEYGMSEEISSKGDVYSFGVLLLQMITGRSPTDGKFSDGASLHEFVRRAFPDNICEVVDPTMLQDDSNATEVMKNCVIPMVKIGLSCSMTSPKERPDMGQVSAEILRIKHLASHIDVR</sequence>
<keyword evidence="3" id="KW-1185">Reference proteome</keyword>
<proteinExistence type="predicted"/>
<dbReference type="EMBL" id="LT934124">
    <property type="protein sequence ID" value="VAI89563.1"/>
    <property type="molecule type" value="Genomic_DNA"/>
</dbReference>
<dbReference type="GO" id="GO:0016020">
    <property type="term" value="C:membrane"/>
    <property type="evidence" value="ECO:0007669"/>
    <property type="project" value="TreeGrafter"/>
</dbReference>
<dbReference type="PANTHER" id="PTHR48055">
    <property type="entry name" value="LEUCINE-RICH REPEAT RECEPTOR PROTEIN KINASE EMS1"/>
    <property type="match status" value="1"/>
</dbReference>
<reference evidence="2 3" key="1">
    <citation type="submission" date="2017-09" db="EMBL/GenBank/DDBJ databases">
        <authorList>
            <consortium name="International Durum Wheat Genome Sequencing Consortium (IDWGSC)"/>
            <person name="Milanesi L."/>
        </authorList>
    </citation>
    <scope>NUCLEOTIDE SEQUENCE [LARGE SCALE GENOMIC DNA]</scope>
    <source>
        <strain evidence="3">cv. Svevo</strain>
    </source>
</reference>
<dbReference type="Proteomes" id="UP000324705">
    <property type="component" value="Chromosome 7B"/>
</dbReference>
<evidence type="ECO:0000259" key="1">
    <source>
        <dbReference type="PROSITE" id="PS50011"/>
    </source>
</evidence>
<dbReference type="PANTHER" id="PTHR48055:SF64">
    <property type="entry name" value="PROTEIN KINASE DOMAIN-CONTAINING PROTEIN"/>
    <property type="match status" value="1"/>
</dbReference>